<evidence type="ECO:0000259" key="1">
    <source>
        <dbReference type="Pfam" id="PF00117"/>
    </source>
</evidence>
<evidence type="ECO:0000313" key="2">
    <source>
        <dbReference type="EMBL" id="SDR79237.1"/>
    </source>
</evidence>
<dbReference type="CDD" id="cd01741">
    <property type="entry name" value="GATase1_1"/>
    <property type="match status" value="1"/>
</dbReference>
<dbReference type="OrthoDB" id="9813383at2"/>
<evidence type="ECO:0000313" key="3">
    <source>
        <dbReference type="Proteomes" id="UP000243413"/>
    </source>
</evidence>
<dbReference type="GO" id="GO:0005829">
    <property type="term" value="C:cytosol"/>
    <property type="evidence" value="ECO:0007669"/>
    <property type="project" value="TreeGrafter"/>
</dbReference>
<dbReference type="PROSITE" id="PS51273">
    <property type="entry name" value="GATASE_TYPE_1"/>
    <property type="match status" value="1"/>
</dbReference>
<sequence>MRAHYLQHAPFEGLGKIEQWLERNGYEVSATHLYRDEPLPDAQALQQIDLLIIMGGPMSVNDEAQLPWLAAEKAFIRQALTEDRRILGICLGAQLIASALGNSVHANAQQEIGWFPVQGNTHHNGAAFHFPPEVTVLHWHGETFDLPHGAVPLASSVACANQAFQLGRSVIGLQFHLEATRELLTDFIQADGQHLQHAEFVQPAEQIQRVQDPVLAATSELLDQLLDYLTRKEDVV</sequence>
<dbReference type="PANTHER" id="PTHR42695:SF5">
    <property type="entry name" value="GLUTAMINE AMIDOTRANSFERASE YLR126C-RELATED"/>
    <property type="match status" value="1"/>
</dbReference>
<dbReference type="FunFam" id="3.40.50.880:FF:000033">
    <property type="entry name" value="Glutamine amidotransferase class-I"/>
    <property type="match status" value="1"/>
</dbReference>
<accession>A0A1H1LXW7</accession>
<dbReference type="PANTHER" id="PTHR42695">
    <property type="entry name" value="GLUTAMINE AMIDOTRANSFERASE YLR126C-RELATED"/>
    <property type="match status" value="1"/>
</dbReference>
<keyword evidence="2" id="KW-0315">Glutamine amidotransferase</keyword>
<proteinExistence type="predicted"/>
<dbReference type="InterPro" id="IPR017926">
    <property type="entry name" value="GATASE"/>
</dbReference>
<keyword evidence="2" id="KW-0808">Transferase</keyword>
<dbReference type="InterPro" id="IPR029062">
    <property type="entry name" value="Class_I_gatase-like"/>
</dbReference>
<organism evidence="2 3">
    <name type="scientific">Halopseudomonas sabulinigri</name>
    <dbReference type="NCBI Taxonomy" id="472181"/>
    <lineage>
        <taxon>Bacteria</taxon>
        <taxon>Pseudomonadati</taxon>
        <taxon>Pseudomonadota</taxon>
        <taxon>Gammaproteobacteria</taxon>
        <taxon>Pseudomonadales</taxon>
        <taxon>Pseudomonadaceae</taxon>
        <taxon>Halopseudomonas</taxon>
    </lineage>
</organism>
<gene>
    <name evidence="2" type="ORF">SAMN05216271_0407</name>
</gene>
<dbReference type="Gene3D" id="3.40.50.880">
    <property type="match status" value="1"/>
</dbReference>
<dbReference type="InterPro" id="IPR044992">
    <property type="entry name" value="ChyE-like"/>
</dbReference>
<name>A0A1H1LXW7_9GAMM</name>
<dbReference type="SUPFAM" id="SSF52317">
    <property type="entry name" value="Class I glutamine amidotransferase-like"/>
    <property type="match status" value="1"/>
</dbReference>
<dbReference type="GO" id="GO:0016740">
    <property type="term" value="F:transferase activity"/>
    <property type="evidence" value="ECO:0007669"/>
    <property type="project" value="UniProtKB-KW"/>
</dbReference>
<protein>
    <submittedName>
        <fullName evidence="2">GMP synthase-Glutamine amidotransferase</fullName>
    </submittedName>
</protein>
<dbReference type="Pfam" id="PF00117">
    <property type="entry name" value="GATase"/>
    <property type="match status" value="1"/>
</dbReference>
<dbReference type="AlphaFoldDB" id="A0A1H1LXW7"/>
<dbReference type="RefSeq" id="WP_092283363.1">
    <property type="nucleotide sequence ID" value="NZ_LT629763.1"/>
</dbReference>
<dbReference type="EMBL" id="LT629763">
    <property type="protein sequence ID" value="SDR79237.1"/>
    <property type="molecule type" value="Genomic_DNA"/>
</dbReference>
<dbReference type="Proteomes" id="UP000243413">
    <property type="component" value="Chromosome I"/>
</dbReference>
<reference evidence="3" key="1">
    <citation type="submission" date="2016-10" db="EMBL/GenBank/DDBJ databases">
        <authorList>
            <person name="Varghese N."/>
            <person name="Submissions S."/>
        </authorList>
    </citation>
    <scope>NUCLEOTIDE SEQUENCE [LARGE SCALE GENOMIC DNA]</scope>
    <source>
        <strain evidence="3">JCM 14963</strain>
    </source>
</reference>
<dbReference type="STRING" id="472181.SAMN05216271_0407"/>
<feature type="domain" description="Glutamine amidotransferase" evidence="1">
    <location>
        <begin position="20"/>
        <end position="181"/>
    </location>
</feature>